<dbReference type="Proteomes" id="UP000215256">
    <property type="component" value="Chromosome 2"/>
</dbReference>
<dbReference type="KEGG" id="och:CES85_5007"/>
<evidence type="ECO:0000313" key="1">
    <source>
        <dbReference type="EMBL" id="ASV84215.1"/>
    </source>
</evidence>
<dbReference type="EMBL" id="CP022603">
    <property type="protein sequence ID" value="ASV84215.1"/>
    <property type="molecule type" value="Genomic_DNA"/>
</dbReference>
<accession>A0A248UBW6</accession>
<name>A0A248UBW6_9HYPH</name>
<evidence type="ECO:0000313" key="2">
    <source>
        <dbReference type="Proteomes" id="UP000215256"/>
    </source>
</evidence>
<proteinExistence type="predicted"/>
<dbReference type="AlphaFoldDB" id="A0A248UBW6"/>
<reference evidence="1 2" key="1">
    <citation type="submission" date="2017-07" db="EMBL/GenBank/DDBJ databases">
        <title>Phylogenetic study on the rhizospheric bacterium Ochrobactrum sp. A44.</title>
        <authorList>
            <person name="Krzyzanowska D.M."/>
            <person name="Ossowicki A."/>
            <person name="Rajewska M."/>
            <person name="Maciag T."/>
            <person name="Kaczynski Z."/>
            <person name="Czerwicka M."/>
            <person name="Jafra S."/>
        </authorList>
    </citation>
    <scope>NUCLEOTIDE SEQUENCE [LARGE SCALE GENOMIC DNA]</scope>
    <source>
        <strain evidence="1 2">A44</strain>
    </source>
</reference>
<protein>
    <submittedName>
        <fullName evidence="1">Uncharacterized protein</fullName>
    </submittedName>
</protein>
<organism evidence="1 2">
    <name type="scientific">Ochrobactrum quorumnocens</name>
    <dbReference type="NCBI Taxonomy" id="271865"/>
    <lineage>
        <taxon>Bacteria</taxon>
        <taxon>Pseudomonadati</taxon>
        <taxon>Pseudomonadota</taxon>
        <taxon>Alphaproteobacteria</taxon>
        <taxon>Hyphomicrobiales</taxon>
        <taxon>Brucellaceae</taxon>
        <taxon>Brucella/Ochrobactrum group</taxon>
        <taxon>Ochrobactrum</taxon>
    </lineage>
</organism>
<sequence>MTAKQGLVELYGKARLGRLRTYDEERVAQLLRTVLDS</sequence>
<gene>
    <name evidence="1" type="ORF">CES85_5007</name>
</gene>